<comment type="caution">
    <text evidence="4">The sequence shown here is derived from an EMBL/GenBank/DDBJ whole genome shotgun (WGS) entry which is preliminary data.</text>
</comment>
<dbReference type="InterPro" id="IPR029069">
    <property type="entry name" value="HotDog_dom_sf"/>
</dbReference>
<evidence type="ECO:0000313" key="5">
    <source>
        <dbReference type="Proteomes" id="UP001614391"/>
    </source>
</evidence>
<feature type="domain" description="Acyl-CoA thioesterase-like N-terminal HotDog" evidence="2">
    <location>
        <begin position="58"/>
        <end position="137"/>
    </location>
</feature>
<dbReference type="Gene3D" id="2.40.160.210">
    <property type="entry name" value="Acyl-CoA thioesterase, double hotdog domain"/>
    <property type="match status" value="1"/>
</dbReference>
<dbReference type="RefSeq" id="WP_399610148.1">
    <property type="nucleotide sequence ID" value="NZ_JBITYT010000001.1"/>
</dbReference>
<dbReference type="EMBL" id="JBITYT010000001">
    <property type="protein sequence ID" value="MFI9118344.1"/>
    <property type="molecule type" value="Genomic_DNA"/>
</dbReference>
<keyword evidence="5" id="KW-1185">Reference proteome</keyword>
<dbReference type="Pfam" id="PF13622">
    <property type="entry name" value="4HBT_3"/>
    <property type="match status" value="1"/>
</dbReference>
<evidence type="ECO:0000256" key="1">
    <source>
        <dbReference type="SAM" id="MobiDB-lite"/>
    </source>
</evidence>
<dbReference type="SUPFAM" id="SSF54637">
    <property type="entry name" value="Thioesterase/thiol ester dehydrase-isomerase"/>
    <property type="match status" value="2"/>
</dbReference>
<evidence type="ECO:0000313" key="4">
    <source>
        <dbReference type="EMBL" id="MFI9118344.1"/>
    </source>
</evidence>
<accession>A0ABW8CLB8</accession>
<reference evidence="4 5" key="1">
    <citation type="submission" date="2024-10" db="EMBL/GenBank/DDBJ databases">
        <title>The Natural Products Discovery Center: Release of the First 8490 Sequenced Strains for Exploring Actinobacteria Biosynthetic Diversity.</title>
        <authorList>
            <person name="Kalkreuter E."/>
            <person name="Kautsar S.A."/>
            <person name="Yang D."/>
            <person name="Bader C.D."/>
            <person name="Teijaro C.N."/>
            <person name="Fluegel L."/>
            <person name="Davis C.M."/>
            <person name="Simpson J.R."/>
            <person name="Lauterbach L."/>
            <person name="Steele A.D."/>
            <person name="Gui C."/>
            <person name="Meng S."/>
            <person name="Li G."/>
            <person name="Viehrig K."/>
            <person name="Ye F."/>
            <person name="Su P."/>
            <person name="Kiefer A.F."/>
            <person name="Nichols A."/>
            <person name="Cepeda A.J."/>
            <person name="Yan W."/>
            <person name="Fan B."/>
            <person name="Jiang Y."/>
            <person name="Adhikari A."/>
            <person name="Zheng C.-J."/>
            <person name="Schuster L."/>
            <person name="Cowan T.M."/>
            <person name="Smanski M.J."/>
            <person name="Chevrette M.G."/>
            <person name="De Carvalho L.P.S."/>
            <person name="Shen B."/>
        </authorList>
    </citation>
    <scope>NUCLEOTIDE SEQUENCE [LARGE SCALE GENOMIC DNA]</scope>
    <source>
        <strain evidence="4 5">NPDC053346</strain>
    </source>
</reference>
<protein>
    <submittedName>
        <fullName evidence="4">Thioesterase family protein</fullName>
    </submittedName>
</protein>
<name>A0ABW8CLB8_STRBI</name>
<dbReference type="InterPro" id="IPR049450">
    <property type="entry name" value="ACOT8-like_C"/>
</dbReference>
<dbReference type="InterPro" id="IPR049449">
    <property type="entry name" value="TesB_ACOT8-like_N"/>
</dbReference>
<feature type="domain" description="Acyl-CoA thioesterase-like C-terminal" evidence="3">
    <location>
        <begin position="165"/>
        <end position="291"/>
    </location>
</feature>
<organism evidence="4 5">
    <name type="scientific">Streptomyces bikiniensis</name>
    <dbReference type="NCBI Taxonomy" id="1896"/>
    <lineage>
        <taxon>Bacteria</taxon>
        <taxon>Bacillati</taxon>
        <taxon>Actinomycetota</taxon>
        <taxon>Actinomycetes</taxon>
        <taxon>Kitasatosporales</taxon>
        <taxon>Streptomycetaceae</taxon>
        <taxon>Streptomyces</taxon>
    </lineage>
</organism>
<evidence type="ECO:0000259" key="2">
    <source>
        <dbReference type="Pfam" id="PF13622"/>
    </source>
</evidence>
<evidence type="ECO:0000259" key="3">
    <source>
        <dbReference type="Pfam" id="PF20789"/>
    </source>
</evidence>
<proteinExistence type="predicted"/>
<dbReference type="InterPro" id="IPR042171">
    <property type="entry name" value="Acyl-CoA_hotdog"/>
</dbReference>
<gene>
    <name evidence="4" type="ORF">ACIGW0_02870</name>
</gene>
<dbReference type="Pfam" id="PF20789">
    <property type="entry name" value="4HBT_3C"/>
    <property type="match status" value="1"/>
</dbReference>
<feature type="region of interest" description="Disordered" evidence="1">
    <location>
        <begin position="1"/>
        <end position="39"/>
    </location>
</feature>
<dbReference type="Proteomes" id="UP001614391">
    <property type="component" value="Unassembled WGS sequence"/>
</dbReference>
<sequence>MTPRTEPAGTAPEGDAAGPGSARTESAGAASEGHATGADGARLFRASDGLWSPTPVAAGPWAPGRLHGGAVAALMARRAQDVLGADRPLARLSTDFLGPLPALPLRIGVRTVRAGRSFGLVEVRAYADGTEVARASALGVRAADLPLPVPDAEPALPPRADGLPVRGVPEDVPSFNRDAVEITAVDDPANPHGASVWGRLAVGLTDPGPPPPWAAAVALADLAYGVGAVLPPDRYRSVNVDLAVHLLRPPSGDWIGLRARTRTGPGGRGAAEAVLLDDDGCFGTAAQTLLISEE</sequence>